<evidence type="ECO:0000313" key="1">
    <source>
        <dbReference type="EMBL" id="KAI5659310.1"/>
    </source>
</evidence>
<comment type="caution">
    <text evidence="1">The sequence shown here is derived from an EMBL/GenBank/DDBJ whole genome shotgun (WGS) entry which is preliminary data.</text>
</comment>
<dbReference type="EMBL" id="CM044706">
    <property type="protein sequence ID" value="KAI5659310.1"/>
    <property type="molecule type" value="Genomic_DNA"/>
</dbReference>
<keyword evidence="2" id="KW-1185">Reference proteome</keyword>
<protein>
    <submittedName>
        <fullName evidence="1">Uncharacterized protein</fullName>
    </submittedName>
</protein>
<reference evidence="2" key="1">
    <citation type="journal article" date="2023" name="Nat. Plants">
        <title>Single-cell RNA sequencing provides a high-resolution roadmap for understanding the multicellular compartmentation of specialized metabolism.</title>
        <authorList>
            <person name="Sun S."/>
            <person name="Shen X."/>
            <person name="Li Y."/>
            <person name="Li Y."/>
            <person name="Wang S."/>
            <person name="Li R."/>
            <person name="Zhang H."/>
            <person name="Shen G."/>
            <person name="Guo B."/>
            <person name="Wei J."/>
            <person name="Xu J."/>
            <person name="St-Pierre B."/>
            <person name="Chen S."/>
            <person name="Sun C."/>
        </authorList>
    </citation>
    <scope>NUCLEOTIDE SEQUENCE [LARGE SCALE GENOMIC DNA]</scope>
</reference>
<organism evidence="1 2">
    <name type="scientific">Catharanthus roseus</name>
    <name type="common">Madagascar periwinkle</name>
    <name type="synonym">Vinca rosea</name>
    <dbReference type="NCBI Taxonomy" id="4058"/>
    <lineage>
        <taxon>Eukaryota</taxon>
        <taxon>Viridiplantae</taxon>
        <taxon>Streptophyta</taxon>
        <taxon>Embryophyta</taxon>
        <taxon>Tracheophyta</taxon>
        <taxon>Spermatophyta</taxon>
        <taxon>Magnoliopsida</taxon>
        <taxon>eudicotyledons</taxon>
        <taxon>Gunneridae</taxon>
        <taxon>Pentapetalae</taxon>
        <taxon>asterids</taxon>
        <taxon>lamiids</taxon>
        <taxon>Gentianales</taxon>
        <taxon>Apocynaceae</taxon>
        <taxon>Rauvolfioideae</taxon>
        <taxon>Vinceae</taxon>
        <taxon>Catharanthinae</taxon>
        <taxon>Catharanthus</taxon>
    </lineage>
</organism>
<name>A0ACC0AG21_CATRO</name>
<gene>
    <name evidence="1" type="ORF">M9H77_28103</name>
</gene>
<proteinExistence type="predicted"/>
<dbReference type="Proteomes" id="UP001060085">
    <property type="component" value="Linkage Group LG06"/>
</dbReference>
<accession>A0ACC0AG21</accession>
<sequence length="586" mass="67983">MHTCIDTFLQELHMLRRDSRVPPSLKVQIHALQREFRFLKMLISCFLVWDDAGLDPMLGTVSIKVQASFEEAFQAGDFTIRRRKTVGNWDFMVSKWQESFENFKPGVKETCLPLFDRLIHGKIPRRDDYIFEIIDIIQHNLKDLIILKAYVSCTAKKLIQSLEKDFGFVANIFQLVGKRCNIPHDLEDFGCHLENLMNHLEACANGAACLLILYWIDGTEEKLSGKEEEHTFASSFLLRFKLLKVLDMENMKLQDSDFLEQITSLVHLRYLALSLVLIDDLPSSIENLWRLEVLVVKSPYHGIRIPHTFWKMKSLRHVYVNRGAFTYPYKSFQLNNLETHKLIDCLNYRTLLRKLPNVRKLGIILSSDYDDIPFLSIPSKLEALELHKIEYTDLEFEVPLGDDNDDDDDDLDSSIYKVLSETDLGFEPSSTSKRLHKVQDSNLQFEFLSSLKKLSLLHIRLSKKLLSAIGKLPNLEVLKLLSAVFEGGRWDVKYDEFLRLQFLKLSSSNISKWDAVTDDTFPCLERLVMKYCHLLQEIPSCFGEISTFKRIEVHWCSKKVVTSAMQILKEQQDMGNDSFQVHILNS</sequence>
<evidence type="ECO:0000313" key="2">
    <source>
        <dbReference type="Proteomes" id="UP001060085"/>
    </source>
</evidence>